<reference evidence="3" key="1">
    <citation type="journal article" date="2019" name="Int. J. Syst. Evol. Microbiol.">
        <title>The Global Catalogue of Microorganisms (GCM) 10K type strain sequencing project: providing services to taxonomists for standard genome sequencing and annotation.</title>
        <authorList>
            <consortium name="The Broad Institute Genomics Platform"/>
            <consortium name="The Broad Institute Genome Sequencing Center for Infectious Disease"/>
            <person name="Wu L."/>
            <person name="Ma J."/>
        </authorList>
    </citation>
    <scope>NUCLEOTIDE SEQUENCE [LARGE SCALE GENOMIC DNA]</scope>
    <source>
        <strain evidence="3">CGMCC 4.7237</strain>
    </source>
</reference>
<organism evidence="2 3">
    <name type="scientific">Streptomyces polygonati</name>
    <dbReference type="NCBI Taxonomy" id="1617087"/>
    <lineage>
        <taxon>Bacteria</taxon>
        <taxon>Bacillati</taxon>
        <taxon>Actinomycetota</taxon>
        <taxon>Actinomycetes</taxon>
        <taxon>Kitasatosporales</taxon>
        <taxon>Streptomycetaceae</taxon>
        <taxon>Streptomyces</taxon>
    </lineage>
</organism>
<evidence type="ECO:0000256" key="1">
    <source>
        <dbReference type="SAM" id="Phobius"/>
    </source>
</evidence>
<comment type="caution">
    <text evidence="2">The sequence shown here is derived from an EMBL/GenBank/DDBJ whole genome shotgun (WGS) entry which is preliminary data.</text>
</comment>
<keyword evidence="1" id="KW-0812">Transmembrane</keyword>
<evidence type="ECO:0000313" key="3">
    <source>
        <dbReference type="Proteomes" id="UP001595765"/>
    </source>
</evidence>
<protein>
    <recommendedName>
        <fullName evidence="4">Cytochrome C oxidase subunit I</fullName>
    </recommendedName>
</protein>
<dbReference type="EMBL" id="JBHSBB010000034">
    <property type="protein sequence ID" value="MFC4036075.1"/>
    <property type="molecule type" value="Genomic_DNA"/>
</dbReference>
<gene>
    <name evidence="2" type="ORF">ACFO3J_32130</name>
</gene>
<name>A0ABV8HVI1_9ACTN</name>
<keyword evidence="1" id="KW-0472">Membrane</keyword>
<feature type="transmembrane region" description="Helical" evidence="1">
    <location>
        <begin position="90"/>
        <end position="111"/>
    </location>
</feature>
<dbReference type="RefSeq" id="WP_386437117.1">
    <property type="nucleotide sequence ID" value="NZ_JBHSBB010000034.1"/>
</dbReference>
<accession>A0ABV8HVI1</accession>
<keyword evidence="3" id="KW-1185">Reference proteome</keyword>
<proteinExistence type="predicted"/>
<dbReference type="Proteomes" id="UP001595765">
    <property type="component" value="Unassembled WGS sequence"/>
</dbReference>
<sequence length="113" mass="12532">MPPGQDAVRGMAQLEGYLMWSAEIEEADRRAALFADRLPWLTTGQRADVERLYSAERLAVTQHALARIAERTYDLQGEYAERYRQLRARCVAGTLAGVGCASAVCALLGVFNR</sequence>
<evidence type="ECO:0008006" key="4">
    <source>
        <dbReference type="Google" id="ProtNLM"/>
    </source>
</evidence>
<evidence type="ECO:0000313" key="2">
    <source>
        <dbReference type="EMBL" id="MFC4036075.1"/>
    </source>
</evidence>
<keyword evidence="1" id="KW-1133">Transmembrane helix</keyword>